<reference evidence="2 3" key="1">
    <citation type="submission" date="2018-12" db="EMBL/GenBank/DDBJ databases">
        <authorList>
            <consortium name="Pathogen Informatics"/>
        </authorList>
    </citation>
    <scope>NUCLEOTIDE SEQUENCE [LARGE SCALE GENOMIC DNA]</scope>
    <source>
        <strain evidence="2 3">NCTC11923</strain>
    </source>
</reference>
<evidence type="ECO:0000256" key="1">
    <source>
        <dbReference type="SAM" id="Phobius"/>
    </source>
</evidence>
<gene>
    <name evidence="2" type="ORF">NCTC11923_01334</name>
</gene>
<keyword evidence="1" id="KW-0472">Membrane</keyword>
<dbReference type="AlphaFoldDB" id="A0A448KCN5"/>
<keyword evidence="1" id="KW-1133">Transmembrane helix</keyword>
<proteinExistence type="predicted"/>
<dbReference type="KEGG" id="asla:NCTC11923_01334"/>
<dbReference type="Proteomes" id="UP000276899">
    <property type="component" value="Chromosome"/>
</dbReference>
<name>A0A448KCN5_9ACTO</name>
<sequence length="81" mass="8399">MAVAAVFLGLALVPALALLGQGRAAVLWLAVGILALSMVRLQRPNGSWIAARGRGFDVAFGVALAIIIFLLAPYANLPAMQ</sequence>
<evidence type="ECO:0000313" key="2">
    <source>
        <dbReference type="EMBL" id="VEG74696.1"/>
    </source>
</evidence>
<keyword evidence="3" id="KW-1185">Reference proteome</keyword>
<protein>
    <recommendedName>
        <fullName evidence="4">DUF3017 domain-containing protein</fullName>
    </recommendedName>
</protein>
<evidence type="ECO:0008006" key="4">
    <source>
        <dbReference type="Google" id="ProtNLM"/>
    </source>
</evidence>
<keyword evidence="1" id="KW-0812">Transmembrane</keyword>
<accession>A0A448KCN5</accession>
<evidence type="ECO:0000313" key="3">
    <source>
        <dbReference type="Proteomes" id="UP000276899"/>
    </source>
</evidence>
<organism evidence="2 3">
    <name type="scientific">Actinomyces slackii</name>
    <dbReference type="NCBI Taxonomy" id="52774"/>
    <lineage>
        <taxon>Bacteria</taxon>
        <taxon>Bacillati</taxon>
        <taxon>Actinomycetota</taxon>
        <taxon>Actinomycetes</taxon>
        <taxon>Actinomycetales</taxon>
        <taxon>Actinomycetaceae</taxon>
        <taxon>Actinomyces</taxon>
    </lineage>
</organism>
<dbReference type="EMBL" id="LR134363">
    <property type="protein sequence ID" value="VEG74696.1"/>
    <property type="molecule type" value="Genomic_DNA"/>
</dbReference>
<feature type="transmembrane region" description="Helical" evidence="1">
    <location>
        <begin position="55"/>
        <end position="75"/>
    </location>
</feature>